<dbReference type="SUPFAM" id="SSF51182">
    <property type="entry name" value="RmlC-like cupins"/>
    <property type="match status" value="1"/>
</dbReference>
<protein>
    <submittedName>
        <fullName evidence="2">Cupin domain protein</fullName>
    </submittedName>
</protein>
<evidence type="ECO:0000259" key="1">
    <source>
        <dbReference type="Pfam" id="PF07883"/>
    </source>
</evidence>
<organism evidence="2 3">
    <name type="scientific">Filomicrobium insigne</name>
    <dbReference type="NCBI Taxonomy" id="418854"/>
    <lineage>
        <taxon>Bacteria</taxon>
        <taxon>Pseudomonadati</taxon>
        <taxon>Pseudomonadota</taxon>
        <taxon>Alphaproteobacteria</taxon>
        <taxon>Hyphomicrobiales</taxon>
        <taxon>Hyphomicrobiaceae</taxon>
        <taxon>Filomicrobium</taxon>
    </lineage>
</organism>
<evidence type="ECO:0000313" key="3">
    <source>
        <dbReference type="Proteomes" id="UP000198795"/>
    </source>
</evidence>
<comment type="caution">
    <text evidence="2">The sequence shown here is derived from an EMBL/GenBank/DDBJ whole genome shotgun (WGS) entry which is preliminary data.</text>
</comment>
<dbReference type="InterPro" id="IPR011051">
    <property type="entry name" value="RmlC_Cupin_sf"/>
</dbReference>
<dbReference type="EMBL" id="FNJC01000002">
    <property type="protein sequence ID" value="SDO91592.1"/>
    <property type="molecule type" value="Genomic_DNA"/>
</dbReference>
<dbReference type="InterPro" id="IPR013096">
    <property type="entry name" value="Cupin_2"/>
</dbReference>
<dbReference type="CDD" id="cd02236">
    <property type="entry name" value="cupin_CV2614-like"/>
    <property type="match status" value="1"/>
</dbReference>
<gene>
    <name evidence="2" type="ORF">SAMN04488061_1995</name>
</gene>
<dbReference type="RefSeq" id="WP_090228344.1">
    <property type="nucleotide sequence ID" value="NZ_FNJC01000002.1"/>
</dbReference>
<dbReference type="Pfam" id="PF07883">
    <property type="entry name" value="Cupin_2"/>
    <property type="match status" value="1"/>
</dbReference>
<dbReference type="InterPro" id="IPR014710">
    <property type="entry name" value="RmlC-like_jellyroll"/>
</dbReference>
<reference evidence="2 3" key="1">
    <citation type="submission" date="2016-10" db="EMBL/GenBank/DDBJ databases">
        <authorList>
            <person name="Varghese N."/>
            <person name="Submissions S."/>
        </authorList>
    </citation>
    <scope>NUCLEOTIDE SEQUENCE [LARGE SCALE GENOMIC DNA]</scope>
    <source>
        <strain evidence="2 3">CGMCC 1.6497</strain>
    </source>
</reference>
<keyword evidence="3" id="KW-1185">Reference proteome</keyword>
<dbReference type="Gene3D" id="2.60.120.10">
    <property type="entry name" value="Jelly Rolls"/>
    <property type="match status" value="1"/>
</dbReference>
<feature type="domain" description="Cupin type-2" evidence="1">
    <location>
        <begin position="79"/>
        <end position="148"/>
    </location>
</feature>
<sequence length="165" mass="17117">MSVTSRNRGCRLRRSAHFVAGVAAGIGLTLLVGAFMGAGIADARKSLQPSVDTLISTSETILGEPISYPTGTARVTAAVITVPVGASTGWHSHGVPLFAYILEGELTVDYGENGVRTYRSGIGFMEAIDIAHDGRNGGDSDVRILAVYMGAEGKALSRKAGPPSQ</sequence>
<name>A0A1H0NFQ4_9HYPH</name>
<evidence type="ECO:0000313" key="2">
    <source>
        <dbReference type="EMBL" id="SDO91592.1"/>
    </source>
</evidence>
<proteinExistence type="predicted"/>
<dbReference type="Proteomes" id="UP000198795">
    <property type="component" value="Unassembled WGS sequence"/>
</dbReference>
<accession>A0A1H0NFQ4</accession>